<evidence type="ECO:0000313" key="1">
    <source>
        <dbReference type="EMBL" id="SKB35159.1"/>
    </source>
</evidence>
<organism evidence="1 2">
    <name type="scientific">Maribacter arcticus</name>
    <dbReference type="NCBI Taxonomy" id="561365"/>
    <lineage>
        <taxon>Bacteria</taxon>
        <taxon>Pseudomonadati</taxon>
        <taxon>Bacteroidota</taxon>
        <taxon>Flavobacteriia</taxon>
        <taxon>Flavobacteriales</taxon>
        <taxon>Flavobacteriaceae</taxon>
        <taxon>Maribacter</taxon>
    </lineage>
</organism>
<dbReference type="Proteomes" id="UP000190339">
    <property type="component" value="Unassembled WGS sequence"/>
</dbReference>
<keyword evidence="2" id="KW-1185">Reference proteome</keyword>
<dbReference type="SUPFAM" id="SSF48452">
    <property type="entry name" value="TPR-like"/>
    <property type="match status" value="1"/>
</dbReference>
<accession>A0A1T5AJZ7</accession>
<evidence type="ECO:0000313" key="2">
    <source>
        <dbReference type="Proteomes" id="UP000190339"/>
    </source>
</evidence>
<dbReference type="AlphaFoldDB" id="A0A1T5AJZ7"/>
<protein>
    <recommendedName>
        <fullName evidence="3">Tetratricopeptide repeat-containing protein</fullName>
    </recommendedName>
</protein>
<dbReference type="STRING" id="561365.SAMN05660866_01035"/>
<sequence length="165" mass="19230">MFGFFKNKKSIDEKSIKDKLETIKKKNEIVQVKLENIASSNNSGIDLEKKGDIDGAIEIYEQNIKVRGAATHAYDRLMILYRKRKDYVNEGRVIKIAIEVFSKENEMRLQMALGKANSESKKQEILNAHEKFEKVLGDNGWWIYNPYLVNKYRSRLEKVDSLINK</sequence>
<name>A0A1T5AJZ7_9FLAO</name>
<evidence type="ECO:0008006" key="3">
    <source>
        <dbReference type="Google" id="ProtNLM"/>
    </source>
</evidence>
<dbReference type="Gene3D" id="1.25.40.10">
    <property type="entry name" value="Tetratricopeptide repeat domain"/>
    <property type="match status" value="1"/>
</dbReference>
<gene>
    <name evidence="1" type="ORF">SAMN05660866_01035</name>
</gene>
<proteinExistence type="predicted"/>
<dbReference type="OrthoDB" id="1375221at2"/>
<reference evidence="2" key="1">
    <citation type="submission" date="2017-02" db="EMBL/GenBank/DDBJ databases">
        <authorList>
            <person name="Varghese N."/>
            <person name="Submissions S."/>
        </authorList>
    </citation>
    <scope>NUCLEOTIDE SEQUENCE [LARGE SCALE GENOMIC DNA]</scope>
    <source>
        <strain evidence="2">DSM 23546</strain>
    </source>
</reference>
<dbReference type="InterPro" id="IPR011990">
    <property type="entry name" value="TPR-like_helical_dom_sf"/>
</dbReference>
<dbReference type="RefSeq" id="WP_079511524.1">
    <property type="nucleotide sequence ID" value="NZ_FUYL01000002.1"/>
</dbReference>
<dbReference type="EMBL" id="FUYL01000002">
    <property type="protein sequence ID" value="SKB35159.1"/>
    <property type="molecule type" value="Genomic_DNA"/>
</dbReference>